<evidence type="ECO:0000259" key="8">
    <source>
        <dbReference type="Pfam" id="PF00275"/>
    </source>
</evidence>
<feature type="binding site" evidence="7">
    <location>
        <position position="21"/>
    </location>
    <ligand>
        <name>3-phosphoshikimate</name>
        <dbReference type="ChEBI" id="CHEBI:145989"/>
    </ligand>
</feature>
<evidence type="ECO:0000256" key="6">
    <source>
        <dbReference type="ARBA" id="ARBA00044633"/>
    </source>
</evidence>
<dbReference type="PIRSF" id="PIRSF000505">
    <property type="entry name" value="EPSPS"/>
    <property type="match status" value="1"/>
</dbReference>
<feature type="binding site" evidence="7">
    <location>
        <position position="164"/>
    </location>
    <ligand>
        <name>3-phosphoshikimate</name>
        <dbReference type="ChEBI" id="CHEBI:145989"/>
    </ligand>
</feature>
<reference evidence="10" key="1">
    <citation type="journal article" date="2019" name="Int. J. Syst. Evol. Microbiol.">
        <title>The Global Catalogue of Microorganisms (GCM) 10K type strain sequencing project: providing services to taxonomists for standard genome sequencing and annotation.</title>
        <authorList>
            <consortium name="The Broad Institute Genomics Platform"/>
            <consortium name="The Broad Institute Genome Sequencing Center for Infectious Disease"/>
            <person name="Wu L."/>
            <person name="Ma J."/>
        </authorList>
    </citation>
    <scope>NUCLEOTIDE SEQUENCE [LARGE SCALE GENOMIC DNA]</scope>
    <source>
        <strain evidence="10">JCM 1407</strain>
    </source>
</reference>
<feature type="binding site" evidence="7">
    <location>
        <position position="22"/>
    </location>
    <ligand>
        <name>3-phosphoshikimate</name>
        <dbReference type="ChEBI" id="CHEBI:145989"/>
    </ligand>
</feature>
<dbReference type="Pfam" id="PF00275">
    <property type="entry name" value="EPSP_synthase"/>
    <property type="match status" value="1"/>
</dbReference>
<evidence type="ECO:0000256" key="7">
    <source>
        <dbReference type="HAMAP-Rule" id="MF_00210"/>
    </source>
</evidence>
<keyword evidence="7" id="KW-0963">Cytoplasm</keyword>
<dbReference type="NCBIfam" id="TIGR01356">
    <property type="entry name" value="aroA"/>
    <property type="match status" value="1"/>
</dbReference>
<organism evidence="9 10">
    <name type="scientific">Clostridium oceanicum</name>
    <dbReference type="NCBI Taxonomy" id="1543"/>
    <lineage>
        <taxon>Bacteria</taxon>
        <taxon>Bacillati</taxon>
        <taxon>Bacillota</taxon>
        <taxon>Clostridia</taxon>
        <taxon>Eubacteriales</taxon>
        <taxon>Clostridiaceae</taxon>
        <taxon>Clostridium</taxon>
    </lineage>
</organism>
<feature type="binding site" evidence="7">
    <location>
        <position position="26"/>
    </location>
    <ligand>
        <name>3-phosphoshikimate</name>
        <dbReference type="ChEBI" id="CHEBI:145989"/>
    </ligand>
</feature>
<comment type="pathway">
    <text evidence="1 7">Metabolic intermediate biosynthesis; chorismate biosynthesis; chorismate from D-erythrose 4-phosphate and phosphoenolpyruvate: step 6/7.</text>
</comment>
<dbReference type="InterPro" id="IPR036968">
    <property type="entry name" value="Enolpyruvate_Tfrase_sf"/>
</dbReference>
<keyword evidence="5 7" id="KW-0057">Aromatic amino acid biosynthesis</keyword>
<evidence type="ECO:0000256" key="4">
    <source>
        <dbReference type="ARBA" id="ARBA00022679"/>
    </source>
</evidence>
<feature type="binding site" evidence="7">
    <location>
        <position position="306"/>
    </location>
    <ligand>
        <name>3-phosphoshikimate</name>
        <dbReference type="ChEBI" id="CHEBI:145989"/>
    </ligand>
</feature>
<feature type="binding site" evidence="7">
    <location>
        <position position="21"/>
    </location>
    <ligand>
        <name>phosphoenolpyruvate</name>
        <dbReference type="ChEBI" id="CHEBI:58702"/>
    </ligand>
</feature>
<feature type="binding site" evidence="7">
    <location>
        <position position="406"/>
    </location>
    <ligand>
        <name>phosphoenolpyruvate</name>
        <dbReference type="ChEBI" id="CHEBI:58702"/>
    </ligand>
</feature>
<dbReference type="InterPro" id="IPR006264">
    <property type="entry name" value="EPSP_synthase"/>
</dbReference>
<feature type="binding site" evidence="7">
    <location>
        <position position="166"/>
    </location>
    <ligand>
        <name>3-phosphoshikimate</name>
        <dbReference type="ChEBI" id="CHEBI:145989"/>
    </ligand>
</feature>
<protein>
    <recommendedName>
        <fullName evidence="7">3-phosphoshikimate 1-carboxyvinyltransferase</fullName>
        <ecNumber evidence="7">2.5.1.19</ecNumber>
    </recommendedName>
    <alternativeName>
        <fullName evidence="7">5-enolpyruvylshikimate-3-phosphate synthase</fullName>
        <shortName evidence="7">EPSP synthase</shortName>
        <shortName evidence="7">EPSPS</shortName>
    </alternativeName>
</protein>
<comment type="catalytic activity">
    <reaction evidence="6">
        <text>3-phosphoshikimate + phosphoenolpyruvate = 5-O-(1-carboxyvinyl)-3-phosphoshikimate + phosphate</text>
        <dbReference type="Rhea" id="RHEA:21256"/>
        <dbReference type="ChEBI" id="CHEBI:43474"/>
        <dbReference type="ChEBI" id="CHEBI:57701"/>
        <dbReference type="ChEBI" id="CHEBI:58702"/>
        <dbReference type="ChEBI" id="CHEBI:145989"/>
        <dbReference type="EC" id="2.5.1.19"/>
    </reaction>
    <physiologicalReaction direction="left-to-right" evidence="6">
        <dbReference type="Rhea" id="RHEA:21257"/>
    </physiologicalReaction>
</comment>
<feature type="binding site" evidence="7">
    <location>
        <position position="166"/>
    </location>
    <ligand>
        <name>phosphoenolpyruvate</name>
        <dbReference type="ChEBI" id="CHEBI:58702"/>
    </ligand>
</feature>
<name>A0ABP3V435_9CLOT</name>
<keyword evidence="4 7" id="KW-0808">Transferase</keyword>
<dbReference type="InterPro" id="IPR023193">
    <property type="entry name" value="EPSP_synthase_CS"/>
</dbReference>
<sequence>MKNLKIEPCNLNGKIEIPPSKSMSHRAVICASLSEDKTKIQNVIFSKDIIATCEAMKSLGANIDCIKEKKEIYIKGRNKLQLINNVIDCNESGSTIRFLIPIALTQNNKVTFKGKGKLVERPLDVYYKIFEEKGIEYKNSKGKLPLEVKGPLTAGTFKVRGDVSSQFITGLLFSLPLLDKDSKIIITTTLESKGYVDLTFEMLNRFNIKIENKDYKEFYIKGNQKYSSKDYKVEGDFSQAAFFLVAGLFGGDLTCSNIHKDSLQGDKAILKIIKDMGGDIDIEKDKVKVFKSETKGTEIDVSQCPDLVPVLSVLGALSKGKTKIVNAKRLRIKECDRLKAMATELKKIGADIEELEDGLIIKGKEILEGGKEVDSWNDHRIAMALAIASIKCEKSIFIKNSDAVKKSYPSFWDDFKMLGGKVYECSMGKER</sequence>
<feature type="binding site" evidence="7">
    <location>
        <position position="121"/>
    </location>
    <ligand>
        <name>phosphoenolpyruvate</name>
        <dbReference type="ChEBI" id="CHEBI:58702"/>
    </ligand>
</feature>
<comment type="subcellular location">
    <subcellularLocation>
        <location evidence="7">Cytoplasm</location>
    </subcellularLocation>
</comment>
<dbReference type="EMBL" id="BAAACG010000019">
    <property type="protein sequence ID" value="GAA0747213.1"/>
    <property type="molecule type" value="Genomic_DNA"/>
</dbReference>
<feature type="binding site" evidence="7">
    <location>
        <position position="192"/>
    </location>
    <ligand>
        <name>3-phosphoshikimate</name>
        <dbReference type="ChEBI" id="CHEBI:145989"/>
    </ligand>
</feature>
<dbReference type="Gene3D" id="3.65.10.10">
    <property type="entry name" value="Enolpyruvate transferase domain"/>
    <property type="match status" value="2"/>
</dbReference>
<evidence type="ECO:0000313" key="9">
    <source>
        <dbReference type="EMBL" id="GAA0747213.1"/>
    </source>
</evidence>
<evidence type="ECO:0000256" key="3">
    <source>
        <dbReference type="ARBA" id="ARBA00022605"/>
    </source>
</evidence>
<dbReference type="InterPro" id="IPR001986">
    <property type="entry name" value="Enolpyruvate_Tfrase_dom"/>
</dbReference>
<evidence type="ECO:0000256" key="5">
    <source>
        <dbReference type="ARBA" id="ARBA00023141"/>
    </source>
</evidence>
<feature type="binding site" evidence="7">
    <location>
        <position position="333"/>
    </location>
    <ligand>
        <name>3-phosphoshikimate</name>
        <dbReference type="ChEBI" id="CHEBI:145989"/>
    </ligand>
</feature>
<keyword evidence="3 7" id="KW-0028">Amino-acid biosynthesis</keyword>
<dbReference type="Proteomes" id="UP001501510">
    <property type="component" value="Unassembled WGS sequence"/>
</dbReference>
<dbReference type="EC" id="2.5.1.19" evidence="7"/>
<feature type="binding site" evidence="7">
    <location>
        <position position="337"/>
    </location>
    <ligand>
        <name>phosphoenolpyruvate</name>
        <dbReference type="ChEBI" id="CHEBI:58702"/>
    </ligand>
</feature>
<dbReference type="InterPro" id="IPR013792">
    <property type="entry name" value="RNA3'P_cycl/enolpyr_Trfase_a/b"/>
</dbReference>
<comment type="caution">
    <text evidence="7">Lacks conserved residue(s) required for the propagation of feature annotation.</text>
</comment>
<feature type="domain" description="Enolpyruvate transferase" evidence="8">
    <location>
        <begin position="10"/>
        <end position="414"/>
    </location>
</feature>
<comment type="subunit">
    <text evidence="7">Monomer.</text>
</comment>
<gene>
    <name evidence="7 9" type="primary">aroA</name>
    <name evidence="9" type="ORF">GCM10008906_35980</name>
</gene>
<comment type="caution">
    <text evidence="9">The sequence shown here is derived from an EMBL/GenBank/DDBJ whole genome shotgun (WGS) entry which is preliminary data.</text>
</comment>
<comment type="function">
    <text evidence="7">Catalyzes the transfer of the enolpyruvyl moiety of phosphoenolpyruvate (PEP) to the 5-hydroxyl of shikimate-3-phosphate (S3P) to produce enolpyruvyl shikimate-3-phosphate and inorganic phosphate.</text>
</comment>
<dbReference type="PANTHER" id="PTHR21090:SF5">
    <property type="entry name" value="PENTAFUNCTIONAL AROM POLYPEPTIDE"/>
    <property type="match status" value="1"/>
</dbReference>
<dbReference type="PROSITE" id="PS00885">
    <property type="entry name" value="EPSP_SYNTHASE_2"/>
    <property type="match status" value="1"/>
</dbReference>
<dbReference type="CDD" id="cd01556">
    <property type="entry name" value="EPSP_synthase"/>
    <property type="match status" value="1"/>
</dbReference>
<comment type="similarity">
    <text evidence="2 7">Belongs to the EPSP synthase family.</text>
</comment>
<proteinExistence type="inferred from homology"/>
<evidence type="ECO:0000256" key="2">
    <source>
        <dbReference type="ARBA" id="ARBA00009948"/>
    </source>
</evidence>
<evidence type="ECO:0000313" key="10">
    <source>
        <dbReference type="Proteomes" id="UP001501510"/>
    </source>
</evidence>
<accession>A0ABP3V435</accession>
<feature type="binding site" evidence="7">
    <location>
        <position position="165"/>
    </location>
    <ligand>
        <name>3-phosphoshikimate</name>
        <dbReference type="ChEBI" id="CHEBI:145989"/>
    </ligand>
</feature>
<keyword evidence="10" id="KW-1185">Reference proteome</keyword>
<dbReference type="SUPFAM" id="SSF55205">
    <property type="entry name" value="EPT/RTPC-like"/>
    <property type="match status" value="1"/>
</dbReference>
<dbReference type="HAMAP" id="MF_00210">
    <property type="entry name" value="EPSP_synth"/>
    <property type="match status" value="1"/>
</dbReference>
<evidence type="ECO:0000256" key="1">
    <source>
        <dbReference type="ARBA" id="ARBA00004811"/>
    </source>
</evidence>
<feature type="binding site" evidence="7">
    <location>
        <position position="380"/>
    </location>
    <ligand>
        <name>phosphoenolpyruvate</name>
        <dbReference type="ChEBI" id="CHEBI:58702"/>
    </ligand>
</feature>
<feature type="binding site" evidence="7">
    <location>
        <position position="93"/>
    </location>
    <ligand>
        <name>phosphoenolpyruvate</name>
        <dbReference type="ChEBI" id="CHEBI:58702"/>
    </ligand>
</feature>
<dbReference type="RefSeq" id="WP_343763986.1">
    <property type="nucleotide sequence ID" value="NZ_BAAACG010000019.1"/>
</dbReference>
<feature type="active site" description="Proton acceptor" evidence="7">
    <location>
        <position position="306"/>
    </location>
</feature>
<dbReference type="PANTHER" id="PTHR21090">
    <property type="entry name" value="AROM/DEHYDROQUINATE SYNTHASE"/>
    <property type="match status" value="1"/>
</dbReference>